<keyword evidence="1" id="KW-0378">Hydrolase</keyword>
<dbReference type="InterPro" id="IPR029058">
    <property type="entry name" value="AB_hydrolase_fold"/>
</dbReference>
<dbReference type="InterPro" id="IPR050300">
    <property type="entry name" value="GDXG_lipolytic_enzyme"/>
</dbReference>
<dbReference type="Gene3D" id="3.40.50.1820">
    <property type="entry name" value="alpha/beta hydrolase"/>
    <property type="match status" value="1"/>
</dbReference>
<accession>A0A7Y9UM57</accession>
<gene>
    <name evidence="3" type="ORF">BJ989_001365</name>
</gene>
<dbReference type="InterPro" id="IPR013094">
    <property type="entry name" value="AB_hydrolase_3"/>
</dbReference>
<dbReference type="AlphaFoldDB" id="A0A7Y9UM57"/>
<feature type="domain" description="Alpha/beta hydrolase fold-3" evidence="2">
    <location>
        <begin position="74"/>
        <end position="271"/>
    </location>
</feature>
<protein>
    <submittedName>
        <fullName evidence="3">Acetyl esterase/lipase</fullName>
    </submittedName>
</protein>
<dbReference type="PANTHER" id="PTHR48081">
    <property type="entry name" value="AB HYDROLASE SUPERFAMILY PROTEIN C4A8.06C"/>
    <property type="match status" value="1"/>
</dbReference>
<evidence type="ECO:0000256" key="1">
    <source>
        <dbReference type="ARBA" id="ARBA00022801"/>
    </source>
</evidence>
<dbReference type="PANTHER" id="PTHR48081:SF8">
    <property type="entry name" value="ALPHA_BETA HYDROLASE FOLD-3 DOMAIN-CONTAINING PROTEIN-RELATED"/>
    <property type="match status" value="1"/>
</dbReference>
<dbReference type="Pfam" id="PF07859">
    <property type="entry name" value="Abhydrolase_3"/>
    <property type="match status" value="1"/>
</dbReference>
<keyword evidence="4" id="KW-1185">Reference proteome</keyword>
<dbReference type="GO" id="GO:0016787">
    <property type="term" value="F:hydrolase activity"/>
    <property type="evidence" value="ECO:0007669"/>
    <property type="project" value="UniProtKB-KW"/>
</dbReference>
<reference evidence="3 4" key="1">
    <citation type="submission" date="2020-07" db="EMBL/GenBank/DDBJ databases">
        <title>Sequencing the genomes of 1000 actinobacteria strains.</title>
        <authorList>
            <person name="Klenk H.-P."/>
        </authorList>
    </citation>
    <scope>NUCLEOTIDE SEQUENCE [LARGE SCALE GENOMIC DNA]</scope>
    <source>
        <strain evidence="3 4">DSM 24552</strain>
    </source>
</reference>
<dbReference type="Proteomes" id="UP000544110">
    <property type="component" value="Unassembled WGS sequence"/>
</dbReference>
<organism evidence="3 4">
    <name type="scientific">Nocardioides perillae</name>
    <dbReference type="NCBI Taxonomy" id="1119534"/>
    <lineage>
        <taxon>Bacteria</taxon>
        <taxon>Bacillati</taxon>
        <taxon>Actinomycetota</taxon>
        <taxon>Actinomycetes</taxon>
        <taxon>Propionibacteriales</taxon>
        <taxon>Nocardioidaceae</taxon>
        <taxon>Nocardioides</taxon>
    </lineage>
</organism>
<evidence type="ECO:0000259" key="2">
    <source>
        <dbReference type="Pfam" id="PF07859"/>
    </source>
</evidence>
<comment type="caution">
    <text evidence="3">The sequence shown here is derived from an EMBL/GenBank/DDBJ whole genome shotgun (WGS) entry which is preliminary data.</text>
</comment>
<evidence type="ECO:0000313" key="3">
    <source>
        <dbReference type="EMBL" id="NYG55061.1"/>
    </source>
</evidence>
<dbReference type="SUPFAM" id="SSF53474">
    <property type="entry name" value="alpha/beta-Hydrolases"/>
    <property type="match status" value="1"/>
</dbReference>
<dbReference type="RefSeq" id="WP_218848754.1">
    <property type="nucleotide sequence ID" value="NZ_JACCAC010000001.1"/>
</dbReference>
<evidence type="ECO:0000313" key="4">
    <source>
        <dbReference type="Proteomes" id="UP000544110"/>
    </source>
</evidence>
<sequence>MSWQMTAVGALMRATRKRRFTDPAGGAAMLARPKGDPSPPWAITRALTVRSREVGGFPVVSLAPPGTPGTGPVVVHLHGGAYVNEVVRQHWELAQAYVEGLGCEVLVPLYGLAPDHHAEQALALVAALLEELAAAGRPAYVSGDSAGGGLALLAAQHSSPAARGTLRGLGLLAPWVDLAMANPEIEAVERRDPWLARAALHEVARVWAAPWDVADPRVSPLHGDLAGLPPVDLWVGDRDVCLPDSRLLRDRLVAAGVEVQYVEQPGALHVYPILPVPEGRAARRDLVARAGERLGLPALA</sequence>
<proteinExistence type="predicted"/>
<name>A0A7Y9UM57_9ACTN</name>
<dbReference type="EMBL" id="JACCAC010000001">
    <property type="protein sequence ID" value="NYG55061.1"/>
    <property type="molecule type" value="Genomic_DNA"/>
</dbReference>